<dbReference type="Proteomes" id="UP000244335">
    <property type="component" value="Unassembled WGS sequence"/>
</dbReference>
<organism evidence="7 8">
    <name type="scientific">Rhizobium rhizogenes</name>
    <name type="common">Agrobacterium rhizogenes</name>
    <dbReference type="NCBI Taxonomy" id="359"/>
    <lineage>
        <taxon>Bacteria</taxon>
        <taxon>Pseudomonadati</taxon>
        <taxon>Pseudomonadota</taxon>
        <taxon>Alphaproteobacteria</taxon>
        <taxon>Hyphomicrobiales</taxon>
        <taxon>Rhizobiaceae</taxon>
        <taxon>Rhizobium/Agrobacterium group</taxon>
        <taxon>Rhizobium</taxon>
    </lineage>
</organism>
<evidence type="ECO:0000313" key="8">
    <source>
        <dbReference type="Proteomes" id="UP000244335"/>
    </source>
</evidence>
<dbReference type="AlphaFoldDB" id="A0AA92BYP6"/>
<accession>A0AA92BYP6</accession>
<evidence type="ECO:0000256" key="2">
    <source>
        <dbReference type="ARBA" id="ARBA00023015"/>
    </source>
</evidence>
<evidence type="ECO:0000256" key="3">
    <source>
        <dbReference type="ARBA" id="ARBA00023082"/>
    </source>
</evidence>
<protein>
    <submittedName>
        <fullName evidence="7">RNA polymerase subunit sigma-70</fullName>
    </submittedName>
</protein>
<dbReference type="GeneID" id="301039967"/>
<dbReference type="InterPro" id="IPR036388">
    <property type="entry name" value="WH-like_DNA-bd_sf"/>
</dbReference>
<dbReference type="EMBL" id="QDFR01000015">
    <property type="protein sequence ID" value="PVE49935.1"/>
    <property type="molecule type" value="Genomic_DNA"/>
</dbReference>
<dbReference type="InterPro" id="IPR007627">
    <property type="entry name" value="RNA_pol_sigma70_r2"/>
</dbReference>
<feature type="domain" description="RNA polymerase sigma factor 70 region 4 type 2" evidence="6">
    <location>
        <begin position="145"/>
        <end position="196"/>
    </location>
</feature>
<reference evidence="7 8" key="1">
    <citation type="submission" date="2018-04" db="EMBL/GenBank/DDBJ databases">
        <authorList>
            <person name="Hagen T."/>
        </authorList>
    </citation>
    <scope>NUCLEOTIDE SEQUENCE [LARGE SCALE GENOMIC DNA]</scope>
    <source>
        <strain evidence="7 8">TPD7009</strain>
    </source>
</reference>
<keyword evidence="3" id="KW-0731">Sigma factor</keyword>
<dbReference type="InterPro" id="IPR013325">
    <property type="entry name" value="RNA_pol_sigma_r2"/>
</dbReference>
<comment type="similarity">
    <text evidence="1">Belongs to the sigma-70 factor family. ECF subfamily.</text>
</comment>
<dbReference type="InterPro" id="IPR039425">
    <property type="entry name" value="RNA_pol_sigma-70-like"/>
</dbReference>
<comment type="caution">
    <text evidence="7">The sequence shown here is derived from an EMBL/GenBank/DDBJ whole genome shotgun (WGS) entry which is preliminary data.</text>
</comment>
<dbReference type="NCBIfam" id="TIGR02937">
    <property type="entry name" value="sigma70-ECF"/>
    <property type="match status" value="1"/>
</dbReference>
<dbReference type="GO" id="GO:0003677">
    <property type="term" value="F:DNA binding"/>
    <property type="evidence" value="ECO:0007669"/>
    <property type="project" value="InterPro"/>
</dbReference>
<evidence type="ECO:0000313" key="7">
    <source>
        <dbReference type="EMBL" id="PVE49935.1"/>
    </source>
</evidence>
<evidence type="ECO:0000256" key="1">
    <source>
        <dbReference type="ARBA" id="ARBA00010641"/>
    </source>
</evidence>
<evidence type="ECO:0000259" key="6">
    <source>
        <dbReference type="Pfam" id="PF08281"/>
    </source>
</evidence>
<dbReference type="SUPFAM" id="SSF88659">
    <property type="entry name" value="Sigma3 and sigma4 domains of RNA polymerase sigma factors"/>
    <property type="match status" value="1"/>
</dbReference>
<dbReference type="PANTHER" id="PTHR43133">
    <property type="entry name" value="RNA POLYMERASE ECF-TYPE SIGMA FACTO"/>
    <property type="match status" value="1"/>
</dbReference>
<gene>
    <name evidence="7" type="ORF">DC430_23355</name>
</gene>
<dbReference type="RefSeq" id="WP_111850957.1">
    <property type="nucleotide sequence ID" value="NZ_QDFR01000015.1"/>
</dbReference>
<feature type="domain" description="RNA polymerase sigma-70 region 2" evidence="5">
    <location>
        <begin position="44"/>
        <end position="108"/>
    </location>
</feature>
<dbReference type="Gene3D" id="1.10.1740.10">
    <property type="match status" value="1"/>
</dbReference>
<sequence>MEFECAAAYHHEPCVNSASFQWLALQARSEYVEAAVSAILNSVFALHRRSLLSTVMRIVRDPHTAEDLTQETYVRAKKAFDDGEVEHPEGFLHQTARNLALDHLRRTGSRNVVESVGLDDNVTENVASDVVLIETEIIERQKFTAFERALHDLPARAQTVLILARIERWAHYRIAEHLGVSERTVFNDLKMAMAHCRDAVTRHEKN</sequence>
<dbReference type="InterPro" id="IPR013324">
    <property type="entry name" value="RNA_pol_sigma_r3/r4-like"/>
</dbReference>
<dbReference type="InterPro" id="IPR014284">
    <property type="entry name" value="RNA_pol_sigma-70_dom"/>
</dbReference>
<proteinExistence type="inferred from homology"/>
<dbReference type="InterPro" id="IPR013249">
    <property type="entry name" value="RNA_pol_sigma70_r4_t2"/>
</dbReference>
<dbReference type="PANTHER" id="PTHR43133:SF63">
    <property type="entry name" value="RNA POLYMERASE SIGMA FACTOR FECI-RELATED"/>
    <property type="match status" value="1"/>
</dbReference>
<dbReference type="Pfam" id="PF08281">
    <property type="entry name" value="Sigma70_r4_2"/>
    <property type="match status" value="1"/>
</dbReference>
<dbReference type="GO" id="GO:0016987">
    <property type="term" value="F:sigma factor activity"/>
    <property type="evidence" value="ECO:0007669"/>
    <property type="project" value="UniProtKB-KW"/>
</dbReference>
<dbReference type="GO" id="GO:0006352">
    <property type="term" value="P:DNA-templated transcription initiation"/>
    <property type="evidence" value="ECO:0007669"/>
    <property type="project" value="InterPro"/>
</dbReference>
<dbReference type="Pfam" id="PF04542">
    <property type="entry name" value="Sigma70_r2"/>
    <property type="match status" value="1"/>
</dbReference>
<dbReference type="Gene3D" id="1.10.10.10">
    <property type="entry name" value="Winged helix-like DNA-binding domain superfamily/Winged helix DNA-binding domain"/>
    <property type="match status" value="1"/>
</dbReference>
<evidence type="ECO:0000256" key="4">
    <source>
        <dbReference type="ARBA" id="ARBA00023163"/>
    </source>
</evidence>
<keyword evidence="2" id="KW-0805">Transcription regulation</keyword>
<dbReference type="SUPFAM" id="SSF88946">
    <property type="entry name" value="Sigma2 domain of RNA polymerase sigma factors"/>
    <property type="match status" value="1"/>
</dbReference>
<evidence type="ECO:0000259" key="5">
    <source>
        <dbReference type="Pfam" id="PF04542"/>
    </source>
</evidence>
<name>A0AA92BYP6_RHIRH</name>
<keyword evidence="4" id="KW-0804">Transcription</keyword>